<dbReference type="EMBL" id="CAKXAJ010019323">
    <property type="protein sequence ID" value="CAH2218274.1"/>
    <property type="molecule type" value="Genomic_DNA"/>
</dbReference>
<dbReference type="PRINTS" id="PR00081">
    <property type="entry name" value="GDHRDH"/>
</dbReference>
<dbReference type="InterPro" id="IPR002347">
    <property type="entry name" value="SDR_fam"/>
</dbReference>
<proteinExistence type="predicted"/>
<dbReference type="PROSITE" id="PS00061">
    <property type="entry name" value="ADH_SHORT"/>
    <property type="match status" value="1"/>
</dbReference>
<dbReference type="OrthoDB" id="47007at2759"/>
<evidence type="ECO:0000313" key="3">
    <source>
        <dbReference type="Proteomes" id="UP000838756"/>
    </source>
</evidence>
<reference evidence="2" key="1">
    <citation type="submission" date="2022-03" db="EMBL/GenBank/DDBJ databases">
        <authorList>
            <person name="Lindestad O."/>
        </authorList>
    </citation>
    <scope>NUCLEOTIDE SEQUENCE</scope>
</reference>
<dbReference type="InterPro" id="IPR020904">
    <property type="entry name" value="Sc_DH/Rdtase_CS"/>
</dbReference>
<dbReference type="FunFam" id="3.40.50.720:FF:000084">
    <property type="entry name" value="Short-chain dehydrogenase reductase"/>
    <property type="match status" value="1"/>
</dbReference>
<accession>A0A8S4QTH6</accession>
<protein>
    <submittedName>
        <fullName evidence="2">Jg16361 protein</fullName>
    </submittedName>
</protein>
<keyword evidence="1" id="KW-0560">Oxidoreductase</keyword>
<sequence>MSFLNKVVIITGAGSGIGEGTAVHFATLSANLSLIDKNGESLHKVAEKCGSLSQTKVLEFHADVSNDEEIKQAVDNTMKEFGKIDVVVNCAGIIAYRGILDSDLLSVFDKVISVNLRSMVAMTHFAAPALIESKGCVVNISSVMARMVSKGSLPYNVSKAAVAHFTKNAAYDLAEKGVRVNSILPGPVETNILLSAGNTNEENDKLWELFATAVPLQHNINACEIAEMVAYLASDKAKSITGAEFVVDSGMILSGMPNAPK</sequence>
<comment type="caution">
    <text evidence="2">The sequence shown here is derived from an EMBL/GenBank/DDBJ whole genome shotgun (WGS) entry which is preliminary data.</text>
</comment>
<dbReference type="Proteomes" id="UP000838756">
    <property type="component" value="Unassembled WGS sequence"/>
</dbReference>
<evidence type="ECO:0000256" key="1">
    <source>
        <dbReference type="ARBA" id="ARBA00023002"/>
    </source>
</evidence>
<dbReference type="PANTHER" id="PTHR43975">
    <property type="entry name" value="ZGC:101858"/>
    <property type="match status" value="1"/>
</dbReference>
<organism evidence="2 3">
    <name type="scientific">Pararge aegeria aegeria</name>
    <dbReference type="NCBI Taxonomy" id="348720"/>
    <lineage>
        <taxon>Eukaryota</taxon>
        <taxon>Metazoa</taxon>
        <taxon>Ecdysozoa</taxon>
        <taxon>Arthropoda</taxon>
        <taxon>Hexapoda</taxon>
        <taxon>Insecta</taxon>
        <taxon>Pterygota</taxon>
        <taxon>Neoptera</taxon>
        <taxon>Endopterygota</taxon>
        <taxon>Lepidoptera</taxon>
        <taxon>Glossata</taxon>
        <taxon>Ditrysia</taxon>
        <taxon>Papilionoidea</taxon>
        <taxon>Nymphalidae</taxon>
        <taxon>Satyrinae</taxon>
        <taxon>Satyrini</taxon>
        <taxon>Parargina</taxon>
        <taxon>Pararge</taxon>
    </lineage>
</organism>
<dbReference type="Pfam" id="PF13561">
    <property type="entry name" value="adh_short_C2"/>
    <property type="match status" value="1"/>
</dbReference>
<gene>
    <name evidence="2" type="primary">jg16361</name>
    <name evidence="2" type="ORF">PAEG_LOCUS6121</name>
</gene>
<name>A0A8S4QTH6_9NEOP</name>
<dbReference type="AlphaFoldDB" id="A0A8S4QTH6"/>
<dbReference type="PANTHER" id="PTHR43975:SF2">
    <property type="entry name" value="EG:BACR7A4.14 PROTEIN-RELATED"/>
    <property type="match status" value="1"/>
</dbReference>
<dbReference type="PRINTS" id="PR00080">
    <property type="entry name" value="SDRFAMILY"/>
</dbReference>
<evidence type="ECO:0000313" key="2">
    <source>
        <dbReference type="EMBL" id="CAH2218274.1"/>
    </source>
</evidence>
<dbReference type="Gene3D" id="3.40.50.720">
    <property type="entry name" value="NAD(P)-binding Rossmann-like Domain"/>
    <property type="match status" value="1"/>
</dbReference>
<keyword evidence="3" id="KW-1185">Reference proteome</keyword>
<dbReference type="GO" id="GO:0016491">
    <property type="term" value="F:oxidoreductase activity"/>
    <property type="evidence" value="ECO:0007669"/>
    <property type="project" value="UniProtKB-KW"/>
</dbReference>
<dbReference type="InterPro" id="IPR036291">
    <property type="entry name" value="NAD(P)-bd_dom_sf"/>
</dbReference>
<dbReference type="SUPFAM" id="SSF51735">
    <property type="entry name" value="NAD(P)-binding Rossmann-fold domains"/>
    <property type="match status" value="1"/>
</dbReference>